<dbReference type="EMBL" id="JADBJN010000004">
    <property type="protein sequence ID" value="KAG5666990.1"/>
    <property type="molecule type" value="Genomic_DNA"/>
</dbReference>
<keyword evidence="4" id="KW-1185">Reference proteome</keyword>
<feature type="transmembrane region" description="Helical" evidence="2">
    <location>
        <begin position="112"/>
        <end position="136"/>
    </location>
</feature>
<feature type="transmembrane region" description="Helical" evidence="2">
    <location>
        <begin position="527"/>
        <end position="550"/>
    </location>
</feature>
<protein>
    <submittedName>
        <fullName evidence="3">Uncharacterized protein</fullName>
    </submittedName>
</protein>
<accession>A0A9J6BBM0</accession>
<sequence length="606" mass="68904">MRRAETNPQSLANLEGAGAEFARPPCYDDLADSEESDQGSDNEDIPNSNEQQRRTPPVTAEQSTEELRQSREISSVARPQETSVNDPRGAAEVPNEEQTVPRNEREQTRKHLSITASMVNFGIQLLLCFLVLQMLAPVNAIDLLNSPMMTNTHTLPLKPGVAIIHETTIYLRAGTHRAWIDTQLNAANDQAKIDKLVSNMDKLCDKVGDQICSRRRKRGTPVRRKRDYKPNGILPTLMRWIIGWSPSDEKTDQRLRGAASALQHQAHTMSELQNRHNELHSQMDKNFKRIEVALEERDDTILQSCGRCQTSYEVELSDDEIRSIVAKNNHEERVAKVPPLSVEQLIDLSSMRYHYEKNLSIEFDIPLVYREDYHLVNTLPILHEELRHIPKMTPHKFVVSEKEEVYALWEEVEDKQQVNNSITIIKNPIFSRYQDTTPCDIATVMKQQTMCPWMEIKPALLIFGYRQPFRMRTRTCPLCVGIKSAKARPLQLEYATSASIDTDKLIREAEIIQIEEDIWYNTISWKYVAIGVLSTIAAAAGGGVAACCVCRGRKRKDVEETKAVDDGGNGIKKEGISGLLDLESKIMKFERVENVTCDIHDSREVF</sequence>
<feature type="compositionally biased region" description="Polar residues" evidence="1">
    <location>
        <begin position="1"/>
        <end position="12"/>
    </location>
</feature>
<dbReference type="AlphaFoldDB" id="A0A9J6BBM0"/>
<evidence type="ECO:0000313" key="4">
    <source>
        <dbReference type="Proteomes" id="UP001107558"/>
    </source>
</evidence>
<dbReference type="Proteomes" id="UP001107558">
    <property type="component" value="Chromosome 4"/>
</dbReference>
<evidence type="ECO:0000256" key="2">
    <source>
        <dbReference type="SAM" id="Phobius"/>
    </source>
</evidence>
<gene>
    <name evidence="3" type="ORF">PVAND_014993</name>
</gene>
<feature type="region of interest" description="Disordered" evidence="1">
    <location>
        <begin position="1"/>
        <end position="108"/>
    </location>
</feature>
<keyword evidence="2" id="KW-0472">Membrane</keyword>
<keyword evidence="2" id="KW-1133">Transmembrane helix</keyword>
<name>A0A9J6BBM0_POLVA</name>
<keyword evidence="2" id="KW-0812">Transmembrane</keyword>
<evidence type="ECO:0000256" key="1">
    <source>
        <dbReference type="SAM" id="MobiDB-lite"/>
    </source>
</evidence>
<proteinExistence type="predicted"/>
<comment type="caution">
    <text evidence="3">The sequence shown here is derived from an EMBL/GenBank/DDBJ whole genome shotgun (WGS) entry which is preliminary data.</text>
</comment>
<reference evidence="3" key="1">
    <citation type="submission" date="2021-03" db="EMBL/GenBank/DDBJ databases">
        <title>Chromosome level genome of the anhydrobiotic midge Polypedilum vanderplanki.</title>
        <authorList>
            <person name="Yoshida Y."/>
            <person name="Kikawada T."/>
            <person name="Gusev O."/>
        </authorList>
    </citation>
    <scope>NUCLEOTIDE SEQUENCE</scope>
    <source>
        <strain evidence="3">NIAS01</strain>
        <tissue evidence="3">Whole body or cell culture</tissue>
    </source>
</reference>
<evidence type="ECO:0000313" key="3">
    <source>
        <dbReference type="EMBL" id="KAG5666990.1"/>
    </source>
</evidence>
<organism evidence="3 4">
    <name type="scientific">Polypedilum vanderplanki</name>
    <name type="common">Sleeping chironomid midge</name>
    <dbReference type="NCBI Taxonomy" id="319348"/>
    <lineage>
        <taxon>Eukaryota</taxon>
        <taxon>Metazoa</taxon>
        <taxon>Ecdysozoa</taxon>
        <taxon>Arthropoda</taxon>
        <taxon>Hexapoda</taxon>
        <taxon>Insecta</taxon>
        <taxon>Pterygota</taxon>
        <taxon>Neoptera</taxon>
        <taxon>Endopterygota</taxon>
        <taxon>Diptera</taxon>
        <taxon>Nematocera</taxon>
        <taxon>Chironomoidea</taxon>
        <taxon>Chironomidae</taxon>
        <taxon>Chironominae</taxon>
        <taxon>Polypedilum</taxon>
        <taxon>Polypedilum</taxon>
    </lineage>
</organism>
<feature type="compositionally biased region" description="Acidic residues" evidence="1">
    <location>
        <begin position="29"/>
        <end position="44"/>
    </location>
</feature>